<comment type="function">
    <text evidence="7">Catalyzes the initial step of the lipid cycle reactions in the biosynthesis of the cell wall peptidoglycan: transfers peptidoglycan precursor phospho-MurNAc-pentapeptide from UDP-MurNAc-pentapeptide onto the lipid carrier undecaprenyl phosphate, yielding undecaprenyl-pyrophosphoryl-MurNAc-pentapeptide, known as lipid I.</text>
</comment>
<evidence type="ECO:0000256" key="2">
    <source>
        <dbReference type="ARBA" id="ARBA00005583"/>
    </source>
</evidence>
<evidence type="ECO:0000256" key="8">
    <source>
        <dbReference type="NCBIfam" id="TIGR00445"/>
    </source>
</evidence>
<proteinExistence type="inferred from homology"/>
<feature type="transmembrane region" description="Helical" evidence="7">
    <location>
        <begin position="50"/>
        <end position="71"/>
    </location>
</feature>
<dbReference type="GO" id="GO:0005886">
    <property type="term" value="C:plasma membrane"/>
    <property type="evidence" value="ECO:0007669"/>
    <property type="project" value="UniProtKB-SubCell"/>
</dbReference>
<feature type="transmembrane region" description="Helical" evidence="7">
    <location>
        <begin position="197"/>
        <end position="213"/>
    </location>
</feature>
<reference evidence="11" key="1">
    <citation type="submission" date="2012-09" db="EMBL/GenBank/DDBJ databases">
        <authorList>
            <person name="Weinstock G."/>
            <person name="Sodergren E."/>
            <person name="Clifton S."/>
            <person name="Fulton L."/>
            <person name="Fulton B."/>
            <person name="Courtney L."/>
            <person name="Fronick C."/>
            <person name="Harrison M."/>
            <person name="Strong C."/>
            <person name="Farmer C."/>
            <person name="Delehaunty K."/>
            <person name="Markovic C."/>
            <person name="Hall O."/>
            <person name="Minx P."/>
            <person name="Tomlinson C."/>
            <person name="Mitreva M."/>
            <person name="Nelson J."/>
            <person name="Hou S."/>
            <person name="Wollam A."/>
            <person name="Pepin K.H."/>
            <person name="Johnson M."/>
            <person name="Bhonagiri V."/>
            <person name="Nash W.E."/>
            <person name="Suruliraj S."/>
            <person name="Warren W."/>
            <person name="Chinwalla A."/>
            <person name="Mardis E.R."/>
            <person name="Wilson R.K."/>
        </authorList>
    </citation>
    <scope>NUCLEOTIDE SEQUENCE [LARGE SCALE GENOMIC DNA]</scope>
    <source>
        <strain evidence="11">OS1</strain>
    </source>
</reference>
<evidence type="ECO:0000256" key="3">
    <source>
        <dbReference type="ARBA" id="ARBA00022679"/>
    </source>
</evidence>
<comment type="caution">
    <text evidence="10">The sequence shown here is derived from an EMBL/GenBank/DDBJ whole genome shotgun (WGS) entry which is preliminary data.</text>
</comment>
<dbReference type="UniPathway" id="UPA00219"/>
<dbReference type="InterPro" id="IPR003524">
    <property type="entry name" value="PNAcMuramoyl-5peptid_Trfase"/>
</dbReference>
<dbReference type="STRING" id="592015.HMPREF1705_03554"/>
<feature type="transmembrane region" description="Helical" evidence="7">
    <location>
        <begin position="142"/>
        <end position="163"/>
    </location>
</feature>
<evidence type="ECO:0000256" key="4">
    <source>
        <dbReference type="ARBA" id="ARBA00022692"/>
    </source>
</evidence>
<dbReference type="GO" id="GO:0046872">
    <property type="term" value="F:metal ion binding"/>
    <property type="evidence" value="ECO:0007669"/>
    <property type="project" value="UniProtKB-KW"/>
</dbReference>
<gene>
    <name evidence="7" type="primary">mraY</name>
    <name evidence="10" type="ORF">HMPREF1705_03554</name>
</gene>
<keyword evidence="7 9" id="KW-0479">Metal-binding</keyword>
<keyword evidence="11" id="KW-1185">Reference proteome</keyword>
<keyword evidence="5 7" id="KW-1133">Transmembrane helix</keyword>
<keyword evidence="4 7" id="KW-0812">Transmembrane</keyword>
<dbReference type="Pfam" id="PF00953">
    <property type="entry name" value="Glycos_transf_4"/>
    <property type="match status" value="1"/>
</dbReference>
<keyword evidence="3 7" id="KW-0808">Transferase</keyword>
<dbReference type="PROSITE" id="PS01348">
    <property type="entry name" value="MRAY_2"/>
    <property type="match status" value="1"/>
</dbReference>
<comment type="pathway">
    <text evidence="7">Cell wall biogenesis; peptidoglycan biosynthesis.</text>
</comment>
<dbReference type="Pfam" id="PF10555">
    <property type="entry name" value="MraY_sig1"/>
    <property type="match status" value="1"/>
</dbReference>
<comment type="catalytic activity">
    <reaction evidence="7">
        <text>UDP-N-acetyl-alpha-D-muramoyl-L-alanyl-gamma-D-glutamyl-meso-2,6-diaminopimeloyl-D-alanyl-D-alanine + di-trans,octa-cis-undecaprenyl phosphate = di-trans,octa-cis-undecaprenyl diphospho-N-acetyl-alpha-D-muramoyl-L-alanyl-D-glutamyl-meso-2,6-diaminopimeloyl-D-alanyl-D-alanine + UMP</text>
        <dbReference type="Rhea" id="RHEA:28386"/>
        <dbReference type="ChEBI" id="CHEBI:57865"/>
        <dbReference type="ChEBI" id="CHEBI:60392"/>
        <dbReference type="ChEBI" id="CHEBI:61386"/>
        <dbReference type="ChEBI" id="CHEBI:61387"/>
        <dbReference type="EC" id="2.7.8.13"/>
    </reaction>
</comment>
<protein>
    <recommendedName>
        <fullName evidence="7 8">Phospho-N-acetylmuramoyl-pentapeptide-transferase</fullName>
        <ecNumber evidence="7 8">2.7.8.13</ecNumber>
    </recommendedName>
    <alternativeName>
        <fullName evidence="7">UDP-MurNAc-pentapeptide phosphotransferase</fullName>
    </alternativeName>
</protein>
<comment type="similarity">
    <text evidence="2 7">Belongs to the glycosyltransferase 4 family. MraY subfamily.</text>
</comment>
<dbReference type="PROSITE" id="PS01347">
    <property type="entry name" value="MRAY_1"/>
    <property type="match status" value="1"/>
</dbReference>
<feature type="transmembrane region" description="Helical" evidence="7">
    <location>
        <begin position="83"/>
        <end position="101"/>
    </location>
</feature>
<keyword evidence="7" id="KW-0132">Cell division</keyword>
<feature type="binding site" evidence="9">
    <location>
        <position position="224"/>
    </location>
    <ligand>
        <name>Mg(2+)</name>
        <dbReference type="ChEBI" id="CHEBI:18420"/>
    </ligand>
</feature>
<dbReference type="NCBIfam" id="TIGR00445">
    <property type="entry name" value="mraY"/>
    <property type="match status" value="1"/>
</dbReference>
<dbReference type="AlphaFoldDB" id="A0A0T5XD82"/>
<dbReference type="OrthoDB" id="9805475at2"/>
<feature type="transmembrane region" description="Helical" evidence="7">
    <location>
        <begin position="246"/>
        <end position="268"/>
    </location>
</feature>
<dbReference type="EC" id="2.7.8.13" evidence="7 8"/>
<keyword evidence="6 7" id="KW-0472">Membrane</keyword>
<name>A0A0T5XD82_9BACT</name>
<dbReference type="PANTHER" id="PTHR22926:SF5">
    <property type="entry name" value="PHOSPHO-N-ACETYLMURAMOYL-PENTAPEPTIDE-TRANSFERASE HOMOLOG"/>
    <property type="match status" value="1"/>
</dbReference>
<dbReference type="PANTHER" id="PTHR22926">
    <property type="entry name" value="PHOSPHO-N-ACETYLMURAMOYL-PENTAPEPTIDE-TRANSFERASE"/>
    <property type="match status" value="1"/>
</dbReference>
<keyword evidence="7" id="KW-1003">Cell membrane</keyword>
<feature type="transmembrane region" description="Helical" evidence="7">
    <location>
        <begin position="6"/>
        <end position="29"/>
    </location>
</feature>
<evidence type="ECO:0000313" key="11">
    <source>
        <dbReference type="Proteomes" id="UP000005273"/>
    </source>
</evidence>
<dbReference type="RefSeq" id="WP_009201027.1">
    <property type="nucleotide sequence ID" value="NZ_ACJX03000001.1"/>
</dbReference>
<dbReference type="eggNOG" id="COG0472">
    <property type="taxonomic scope" value="Bacteria"/>
</dbReference>
<dbReference type="GO" id="GO:0051301">
    <property type="term" value="P:cell division"/>
    <property type="evidence" value="ECO:0007669"/>
    <property type="project" value="UniProtKB-KW"/>
</dbReference>
<keyword evidence="7 9" id="KW-0460">Magnesium</keyword>
<keyword evidence="7" id="KW-0133">Cell shape</keyword>
<evidence type="ECO:0000256" key="6">
    <source>
        <dbReference type="ARBA" id="ARBA00023136"/>
    </source>
</evidence>
<evidence type="ECO:0000256" key="5">
    <source>
        <dbReference type="ARBA" id="ARBA00022989"/>
    </source>
</evidence>
<feature type="binding site" evidence="9">
    <location>
        <position position="167"/>
    </location>
    <ligand>
        <name>Mg(2+)</name>
        <dbReference type="ChEBI" id="CHEBI:18420"/>
    </ligand>
</feature>
<dbReference type="GO" id="GO:0008963">
    <property type="term" value="F:phospho-N-acetylmuramoyl-pentapeptide-transferase activity"/>
    <property type="evidence" value="ECO:0007669"/>
    <property type="project" value="UniProtKB-UniRule"/>
</dbReference>
<keyword evidence="7" id="KW-0961">Cell wall biogenesis/degradation</keyword>
<dbReference type="CDD" id="cd06852">
    <property type="entry name" value="GT_MraY"/>
    <property type="match status" value="1"/>
</dbReference>
<accession>A0A0T5XD82</accession>
<feature type="transmembrane region" description="Helical" evidence="7">
    <location>
        <begin position="175"/>
        <end position="191"/>
    </location>
</feature>
<sequence length="319" mass="35173">MNYNYLFFVLGFLIVLGIFLLKIWIGLFLRFKWGQTPKSYGPERHLVLKAGTPTMGGVIFVVLTFIASLFLNVKSGNAMETLILWWLPLGGAAVGFLDDFIKLSKRSSEGLTSRAKLFGQIIVVLPWSWIASREINLFFSQYLPAIPSGLAFIFLAFFALGLYNALNITDGLDGLAAGASAISLVILLLVSNIDSCIISVIIGLACTLSFLWYNSHPAKVFMGDVGAHFIAGLLMGNVALSGHILLIIPISFIFGIEIVSVILQVISFRCFGKRIFKMSPLHHHFELCGWPEGHIVIRFWLVHLVGASLLMALLARQVI</sequence>
<keyword evidence="7" id="KW-0131">Cell cycle</keyword>
<comment type="subcellular location">
    <subcellularLocation>
        <location evidence="7">Cell membrane</location>
        <topology evidence="7">Multi-pass membrane protein</topology>
    </subcellularLocation>
    <subcellularLocation>
        <location evidence="1">Membrane</location>
        <topology evidence="1">Multi-pass membrane protein</topology>
    </subcellularLocation>
</comment>
<dbReference type="EMBL" id="ACJX03000001">
    <property type="protein sequence ID" value="KRT36281.1"/>
    <property type="molecule type" value="Genomic_DNA"/>
</dbReference>
<dbReference type="HAMAP" id="MF_00038">
    <property type="entry name" value="MraY"/>
    <property type="match status" value="1"/>
</dbReference>
<dbReference type="Proteomes" id="UP000005273">
    <property type="component" value="Unassembled WGS sequence"/>
</dbReference>
<dbReference type="GO" id="GO:0051992">
    <property type="term" value="F:UDP-N-acetylmuramoyl-L-alanyl-D-glutamyl-meso-2,6-diaminopimelyl-D-alanyl-D-alanine:undecaprenyl-phosphate transferase activity"/>
    <property type="evidence" value="ECO:0007669"/>
    <property type="project" value="RHEA"/>
</dbReference>
<dbReference type="InterPro" id="IPR000715">
    <property type="entry name" value="Glycosyl_transferase_4"/>
</dbReference>
<organism evidence="10 11">
    <name type="scientific">Acetomicrobium hydrogeniformans ATCC BAA-1850</name>
    <dbReference type="NCBI Taxonomy" id="592015"/>
    <lineage>
        <taxon>Bacteria</taxon>
        <taxon>Thermotogati</taxon>
        <taxon>Synergistota</taxon>
        <taxon>Synergistia</taxon>
        <taxon>Synergistales</taxon>
        <taxon>Acetomicrobiaceae</taxon>
        <taxon>Acetomicrobium</taxon>
    </lineage>
</organism>
<evidence type="ECO:0000256" key="1">
    <source>
        <dbReference type="ARBA" id="ARBA00004141"/>
    </source>
</evidence>
<comment type="cofactor">
    <cofactor evidence="7 9">
        <name>Mg(2+)</name>
        <dbReference type="ChEBI" id="CHEBI:18420"/>
    </cofactor>
</comment>
<dbReference type="InterPro" id="IPR018480">
    <property type="entry name" value="PNAcMuramoyl-5peptid_Trfase_CS"/>
</dbReference>
<evidence type="ECO:0000313" key="10">
    <source>
        <dbReference type="EMBL" id="KRT36281.1"/>
    </source>
</evidence>
<dbReference type="GO" id="GO:0008360">
    <property type="term" value="P:regulation of cell shape"/>
    <property type="evidence" value="ECO:0007669"/>
    <property type="project" value="UniProtKB-KW"/>
</dbReference>
<dbReference type="GO" id="GO:0071555">
    <property type="term" value="P:cell wall organization"/>
    <property type="evidence" value="ECO:0007669"/>
    <property type="project" value="UniProtKB-KW"/>
</dbReference>
<feature type="transmembrane region" description="Helical" evidence="7">
    <location>
        <begin position="113"/>
        <end position="130"/>
    </location>
</feature>
<dbReference type="GO" id="GO:0009252">
    <property type="term" value="P:peptidoglycan biosynthetic process"/>
    <property type="evidence" value="ECO:0007669"/>
    <property type="project" value="UniProtKB-UniRule"/>
</dbReference>
<keyword evidence="7" id="KW-0573">Peptidoglycan synthesis</keyword>
<evidence type="ECO:0000256" key="7">
    <source>
        <dbReference type="HAMAP-Rule" id="MF_00038"/>
    </source>
</evidence>
<evidence type="ECO:0000256" key="9">
    <source>
        <dbReference type="PIRSR" id="PIRSR600715-1"/>
    </source>
</evidence>